<protein>
    <recommendedName>
        <fullName evidence="7">Protein arginine methyltransferase NDUFAF7</fullName>
        <ecNumber evidence="7">2.1.1.320</ecNumber>
    </recommendedName>
</protein>
<feature type="compositionally biased region" description="Basic and acidic residues" evidence="8">
    <location>
        <begin position="299"/>
        <end position="308"/>
    </location>
</feature>
<organism evidence="9 10">
    <name type="scientific">Steinernema glaseri</name>
    <dbReference type="NCBI Taxonomy" id="37863"/>
    <lineage>
        <taxon>Eukaryota</taxon>
        <taxon>Metazoa</taxon>
        <taxon>Ecdysozoa</taxon>
        <taxon>Nematoda</taxon>
        <taxon>Chromadorea</taxon>
        <taxon>Rhabditida</taxon>
        <taxon>Tylenchina</taxon>
        <taxon>Panagrolaimomorpha</taxon>
        <taxon>Strongyloidoidea</taxon>
        <taxon>Steinernematidae</taxon>
        <taxon>Steinernema</taxon>
    </lineage>
</organism>
<evidence type="ECO:0000256" key="6">
    <source>
        <dbReference type="ARBA" id="ARBA00048612"/>
    </source>
</evidence>
<name>A0A1I8A2I7_9BILA</name>
<sequence>MHDMVGVLDRFQEEKVSIHLVETSDSLILEQERTLCTKPSEFLEGLPHVRYNKTRSGIDVYWYRSVDDVPDDRFSVFVANEFLDALPIHQFRRNEKGSWSEVYVNLDSKGQLCFMLSKSENLHTKGLIPESVRNDKTLEEWEISPASGTFVNQIAERMCSHGGFALLVDYGHNNDRKDLSLRAYHNHKVVSPLERCGEQDLTADVNFGHLKSLVEDRTKVFGPVDQREFLAQMGIGIRLRKLVEQLKTRDQQEALIKSYNMLMSEEGMGTKFKAMAMYPRTLENILQKRGGPAGFASNDAREAETEEK</sequence>
<dbReference type="GO" id="GO:0032259">
    <property type="term" value="P:methylation"/>
    <property type="evidence" value="ECO:0007669"/>
    <property type="project" value="UniProtKB-KW"/>
</dbReference>
<evidence type="ECO:0000256" key="7">
    <source>
        <dbReference type="RuleBase" id="RU364114"/>
    </source>
</evidence>
<dbReference type="InterPro" id="IPR029063">
    <property type="entry name" value="SAM-dependent_MTases_sf"/>
</dbReference>
<dbReference type="PANTHER" id="PTHR12049">
    <property type="entry name" value="PROTEIN ARGININE METHYLTRANSFERASE NDUFAF7, MITOCHONDRIAL"/>
    <property type="match status" value="1"/>
</dbReference>
<dbReference type="InterPro" id="IPR003788">
    <property type="entry name" value="NDUFAF7"/>
</dbReference>
<evidence type="ECO:0000256" key="3">
    <source>
        <dbReference type="ARBA" id="ARBA00022603"/>
    </source>
</evidence>
<keyword evidence="9" id="KW-1185">Reference proteome</keyword>
<dbReference type="EC" id="2.1.1.320" evidence="7"/>
<evidence type="ECO:0000256" key="8">
    <source>
        <dbReference type="SAM" id="MobiDB-lite"/>
    </source>
</evidence>
<dbReference type="GO" id="GO:0035243">
    <property type="term" value="F:protein-arginine omega-N symmetric methyltransferase activity"/>
    <property type="evidence" value="ECO:0007669"/>
    <property type="project" value="UniProtKB-EC"/>
</dbReference>
<dbReference type="Gene3D" id="3.40.50.12710">
    <property type="match status" value="1"/>
</dbReference>
<reference evidence="10" key="1">
    <citation type="submission" date="2016-11" db="UniProtKB">
        <authorList>
            <consortium name="WormBaseParasite"/>
        </authorList>
    </citation>
    <scope>IDENTIFICATION</scope>
</reference>
<evidence type="ECO:0000313" key="9">
    <source>
        <dbReference type="Proteomes" id="UP000095287"/>
    </source>
</evidence>
<dbReference type="SUPFAM" id="SSF53335">
    <property type="entry name" value="S-adenosyl-L-methionine-dependent methyltransferases"/>
    <property type="match status" value="1"/>
</dbReference>
<dbReference type="PANTHER" id="PTHR12049:SF7">
    <property type="entry name" value="PROTEIN ARGININE METHYLTRANSFERASE NDUFAF7, MITOCHONDRIAL"/>
    <property type="match status" value="1"/>
</dbReference>
<evidence type="ECO:0000256" key="2">
    <source>
        <dbReference type="ARBA" id="ARBA00005891"/>
    </source>
</evidence>
<evidence type="ECO:0000256" key="5">
    <source>
        <dbReference type="ARBA" id="ARBA00023128"/>
    </source>
</evidence>
<dbReference type="Pfam" id="PF02636">
    <property type="entry name" value="Methyltransf_28"/>
    <property type="match status" value="1"/>
</dbReference>
<keyword evidence="5 7" id="KW-0496">Mitochondrion</keyword>
<comment type="similarity">
    <text evidence="2 7">Belongs to the NDUFAF7 family.</text>
</comment>
<evidence type="ECO:0000256" key="1">
    <source>
        <dbReference type="ARBA" id="ARBA00004173"/>
    </source>
</evidence>
<comment type="catalytic activity">
    <reaction evidence="6 7">
        <text>L-arginyl-[protein] + 2 S-adenosyl-L-methionine = N(omega),N(omega)'-dimethyl-L-arginyl-[protein] + 2 S-adenosyl-L-homocysteine + 2 H(+)</text>
        <dbReference type="Rhea" id="RHEA:48108"/>
        <dbReference type="Rhea" id="RHEA-COMP:10532"/>
        <dbReference type="Rhea" id="RHEA-COMP:11992"/>
        <dbReference type="ChEBI" id="CHEBI:15378"/>
        <dbReference type="ChEBI" id="CHEBI:29965"/>
        <dbReference type="ChEBI" id="CHEBI:57856"/>
        <dbReference type="ChEBI" id="CHEBI:59789"/>
        <dbReference type="ChEBI" id="CHEBI:88221"/>
        <dbReference type="EC" id="2.1.1.320"/>
    </reaction>
</comment>
<comment type="subcellular location">
    <subcellularLocation>
        <location evidence="1 7">Mitochondrion</location>
    </subcellularLocation>
</comment>
<keyword evidence="3 7" id="KW-0489">Methyltransferase</keyword>
<comment type="function">
    <text evidence="7">Arginine methyltransferase involved in the assembly or stability of mitochondrial NADH:ubiquinone oxidoreductase complex (complex I).</text>
</comment>
<dbReference type="GO" id="GO:0005739">
    <property type="term" value="C:mitochondrion"/>
    <property type="evidence" value="ECO:0007669"/>
    <property type="project" value="UniProtKB-SubCell"/>
</dbReference>
<accession>A0A1I8A2I7</accession>
<dbReference type="AlphaFoldDB" id="A0A1I8A2I7"/>
<dbReference type="GO" id="GO:0032981">
    <property type="term" value="P:mitochondrial respiratory chain complex I assembly"/>
    <property type="evidence" value="ECO:0007669"/>
    <property type="project" value="TreeGrafter"/>
</dbReference>
<dbReference type="WBParaSite" id="L893_g32238.t1">
    <property type="protein sequence ID" value="L893_g32238.t1"/>
    <property type="gene ID" value="L893_g32238"/>
</dbReference>
<keyword evidence="4 7" id="KW-0808">Transferase</keyword>
<feature type="region of interest" description="Disordered" evidence="8">
    <location>
        <begin position="289"/>
        <end position="308"/>
    </location>
</feature>
<proteinExistence type="inferred from homology"/>
<dbReference type="Proteomes" id="UP000095287">
    <property type="component" value="Unplaced"/>
</dbReference>
<dbReference type="InterPro" id="IPR038375">
    <property type="entry name" value="NDUFAF7_sf"/>
</dbReference>
<evidence type="ECO:0000256" key="4">
    <source>
        <dbReference type="ARBA" id="ARBA00022679"/>
    </source>
</evidence>
<evidence type="ECO:0000313" key="10">
    <source>
        <dbReference type="WBParaSite" id="L893_g32238.t1"/>
    </source>
</evidence>